<proteinExistence type="predicted"/>
<dbReference type="RefSeq" id="WP_013189361.1">
    <property type="nucleotide sequence ID" value="NZ_CP068112.1"/>
</dbReference>
<accession>A0A2X2YL84</accession>
<dbReference type="GeneID" id="55565510"/>
<reference evidence="1 2" key="1">
    <citation type="submission" date="2018-06" db="EMBL/GenBank/DDBJ databases">
        <authorList>
            <consortium name="Pathogen Informatics"/>
            <person name="Doyle S."/>
        </authorList>
    </citation>
    <scope>NUCLEOTIDE SEQUENCE [LARGE SCALE GENOMIC DNA]</scope>
    <source>
        <strain evidence="1 2">NCTC11820</strain>
    </source>
</reference>
<protein>
    <submittedName>
        <fullName evidence="1">Uncharacterized protein</fullName>
    </submittedName>
</protein>
<dbReference type="AlphaFoldDB" id="A0A2X2YL84"/>
<name>A0A2X2YL84_9ACTO</name>
<dbReference type="Proteomes" id="UP000250245">
    <property type="component" value="Unassembled WGS sequence"/>
</dbReference>
<organism evidence="1 2">
    <name type="scientific">Mobiluncus curtisii</name>
    <dbReference type="NCBI Taxonomy" id="2051"/>
    <lineage>
        <taxon>Bacteria</taxon>
        <taxon>Bacillati</taxon>
        <taxon>Actinomycetota</taxon>
        <taxon>Actinomycetes</taxon>
        <taxon>Actinomycetales</taxon>
        <taxon>Actinomycetaceae</taxon>
        <taxon>Mobiluncus</taxon>
    </lineage>
</organism>
<evidence type="ECO:0000313" key="1">
    <source>
        <dbReference type="EMBL" id="SQB64844.1"/>
    </source>
</evidence>
<dbReference type="EMBL" id="UASJ01000001">
    <property type="protein sequence ID" value="SQB64844.1"/>
    <property type="molecule type" value="Genomic_DNA"/>
</dbReference>
<evidence type="ECO:0000313" key="2">
    <source>
        <dbReference type="Proteomes" id="UP000250245"/>
    </source>
</evidence>
<gene>
    <name evidence="1" type="ORF">NCTC11820_01198</name>
</gene>
<sequence length="102" mass="11336">MISTDNLTLGEIAAIEKYSGKRLGEFSEESSLDVRTLTAFGYVISKRLGLQAELSDIEQLSVDEINQLLEQDLPSWTTRSEKTEKIAQYLESHPVDTDAAGE</sequence>